<evidence type="ECO:0000259" key="4">
    <source>
        <dbReference type="Pfam" id="PF08450"/>
    </source>
</evidence>
<feature type="binding site" evidence="3">
    <location>
        <position position="125"/>
    </location>
    <ligand>
        <name>substrate</name>
    </ligand>
</feature>
<feature type="binding site" evidence="3">
    <location>
        <position position="231"/>
    </location>
    <ligand>
        <name>a divalent metal cation</name>
        <dbReference type="ChEBI" id="CHEBI:60240"/>
    </ligand>
</feature>
<reference evidence="5" key="1">
    <citation type="submission" date="2022-03" db="EMBL/GenBank/DDBJ databases">
        <authorList>
            <person name="Sayadi A."/>
        </authorList>
    </citation>
    <scope>NUCLEOTIDE SEQUENCE</scope>
</reference>
<evidence type="ECO:0000313" key="6">
    <source>
        <dbReference type="Proteomes" id="UP001152888"/>
    </source>
</evidence>
<dbReference type="OrthoDB" id="5358702at2759"/>
<dbReference type="InterPro" id="IPR013658">
    <property type="entry name" value="SGL"/>
</dbReference>
<dbReference type="Proteomes" id="UP001152888">
    <property type="component" value="Unassembled WGS sequence"/>
</dbReference>
<dbReference type="AlphaFoldDB" id="A0A9P0PEN5"/>
<keyword evidence="6" id="KW-1185">Reference proteome</keyword>
<dbReference type="GO" id="GO:0005509">
    <property type="term" value="F:calcium ion binding"/>
    <property type="evidence" value="ECO:0007669"/>
    <property type="project" value="TreeGrafter"/>
</dbReference>
<feature type="domain" description="SMP-30/Gluconolactonase/LRE-like region" evidence="4">
    <location>
        <begin position="29"/>
        <end position="290"/>
    </location>
</feature>
<comment type="cofactor">
    <cofactor evidence="3">
        <name>Zn(2+)</name>
        <dbReference type="ChEBI" id="CHEBI:29105"/>
    </cofactor>
    <text evidence="3">Binds 1 divalent metal cation per subunit.</text>
</comment>
<comment type="similarity">
    <text evidence="1">Belongs to the SMP-30/CGR1 family.</text>
</comment>
<dbReference type="Pfam" id="PF08450">
    <property type="entry name" value="SGL"/>
    <property type="match status" value="1"/>
</dbReference>
<organism evidence="5 6">
    <name type="scientific">Acanthoscelides obtectus</name>
    <name type="common">Bean weevil</name>
    <name type="synonym">Bruchus obtectus</name>
    <dbReference type="NCBI Taxonomy" id="200917"/>
    <lineage>
        <taxon>Eukaryota</taxon>
        <taxon>Metazoa</taxon>
        <taxon>Ecdysozoa</taxon>
        <taxon>Arthropoda</taxon>
        <taxon>Hexapoda</taxon>
        <taxon>Insecta</taxon>
        <taxon>Pterygota</taxon>
        <taxon>Neoptera</taxon>
        <taxon>Endopterygota</taxon>
        <taxon>Coleoptera</taxon>
        <taxon>Polyphaga</taxon>
        <taxon>Cucujiformia</taxon>
        <taxon>Chrysomeloidea</taxon>
        <taxon>Chrysomelidae</taxon>
        <taxon>Bruchinae</taxon>
        <taxon>Bruchini</taxon>
        <taxon>Acanthoscelides</taxon>
    </lineage>
</organism>
<evidence type="ECO:0000313" key="5">
    <source>
        <dbReference type="EMBL" id="CAH1976952.1"/>
    </source>
</evidence>
<evidence type="ECO:0000256" key="1">
    <source>
        <dbReference type="ARBA" id="ARBA00008853"/>
    </source>
</evidence>
<keyword evidence="3" id="KW-0479">Metal-binding</keyword>
<dbReference type="EMBL" id="CAKOFQ010006852">
    <property type="protein sequence ID" value="CAH1976952.1"/>
    <property type="molecule type" value="Genomic_DNA"/>
</dbReference>
<feature type="active site" description="Proton donor/acceptor" evidence="2">
    <location>
        <position position="231"/>
    </location>
</feature>
<gene>
    <name evidence="5" type="ORF">ACAOBT_LOCUS12393</name>
</gene>
<dbReference type="InterPro" id="IPR011042">
    <property type="entry name" value="6-blade_b-propeller_TolB-like"/>
</dbReference>
<feature type="binding site" evidence="3">
    <location>
        <position position="178"/>
    </location>
    <ligand>
        <name>a divalent metal cation</name>
        <dbReference type="ChEBI" id="CHEBI:60240"/>
    </ligand>
</feature>
<sequence length="326" mass="36432">MFACTKLKQLSAKARSVSINPITDPVQHSEGPFWHTNTQELYFVDTFNGTLCRWSYKDKKTQSYHLENHDSVGVIIPIKDKKDYFLVAADRNVYNLYWPSDDNENEAKLEHLITVDESKPKNQFNDGKADSKGRLWLGTLTRNGDLSVAPEGGSLYKISGFGDSLMAEEMERSLSISNGLDWCPEYKKLYHIDSQTRKIVAYDFDEQSGQIQNKKIIFDMADHPNLEGIPDGMTADGSGNLWIALFGGSAIIKIDPNKSILLETIEMPVKYCTSVCFGGPDSANLFVTTSRLKLNEKEVSETPNAGSVFAISYLGVKGRIVHEAII</sequence>
<dbReference type="PRINTS" id="PR01790">
    <property type="entry name" value="SMP30FAMILY"/>
</dbReference>
<feature type="binding site" evidence="3">
    <location>
        <position position="30"/>
    </location>
    <ligand>
        <name>a divalent metal cation</name>
        <dbReference type="ChEBI" id="CHEBI:60240"/>
    </ligand>
</feature>
<dbReference type="PANTHER" id="PTHR10907:SF47">
    <property type="entry name" value="REGUCALCIN"/>
    <property type="match status" value="1"/>
</dbReference>
<evidence type="ECO:0000256" key="3">
    <source>
        <dbReference type="PIRSR" id="PIRSR605511-2"/>
    </source>
</evidence>
<dbReference type="GO" id="GO:0004341">
    <property type="term" value="F:gluconolactonase activity"/>
    <property type="evidence" value="ECO:0007669"/>
    <property type="project" value="TreeGrafter"/>
</dbReference>
<keyword evidence="3" id="KW-0862">Zinc</keyword>
<accession>A0A9P0PEN5</accession>
<dbReference type="InterPro" id="IPR005511">
    <property type="entry name" value="SMP-30"/>
</dbReference>
<proteinExistence type="inferred from homology"/>
<protein>
    <recommendedName>
        <fullName evidence="4">SMP-30/Gluconolactonase/LRE-like region domain-containing protein</fullName>
    </recommendedName>
</protein>
<evidence type="ECO:0000256" key="2">
    <source>
        <dbReference type="PIRSR" id="PIRSR605511-1"/>
    </source>
</evidence>
<name>A0A9P0PEN5_ACAOB</name>
<dbReference type="Gene3D" id="2.120.10.30">
    <property type="entry name" value="TolB, C-terminal domain"/>
    <property type="match status" value="1"/>
</dbReference>
<comment type="caution">
    <text evidence="5">The sequence shown here is derived from an EMBL/GenBank/DDBJ whole genome shotgun (WGS) entry which is preliminary data.</text>
</comment>
<dbReference type="GO" id="GO:0019853">
    <property type="term" value="P:L-ascorbic acid biosynthetic process"/>
    <property type="evidence" value="ECO:0007669"/>
    <property type="project" value="TreeGrafter"/>
</dbReference>
<dbReference type="PANTHER" id="PTHR10907">
    <property type="entry name" value="REGUCALCIN"/>
    <property type="match status" value="1"/>
</dbReference>
<dbReference type="SUPFAM" id="SSF63829">
    <property type="entry name" value="Calcium-dependent phosphotriesterase"/>
    <property type="match status" value="1"/>
</dbReference>